<protein>
    <submittedName>
        <fullName evidence="2">Helix-turn-helix</fullName>
    </submittedName>
</protein>
<dbReference type="Proteomes" id="UP000199568">
    <property type="component" value="Unassembled WGS sequence"/>
</dbReference>
<keyword evidence="3" id="KW-1185">Reference proteome</keyword>
<gene>
    <name evidence="2" type="ORF">SAMN05660297_01513</name>
</gene>
<dbReference type="Pfam" id="PF01381">
    <property type="entry name" value="HTH_3"/>
    <property type="match status" value="1"/>
</dbReference>
<reference evidence="2 3" key="1">
    <citation type="submission" date="2016-10" db="EMBL/GenBank/DDBJ databases">
        <authorList>
            <person name="de Groot N.N."/>
        </authorList>
    </citation>
    <scope>NUCLEOTIDE SEQUENCE [LARGE SCALE GENOMIC DNA]</scope>
    <source>
        <strain evidence="2 3">DSM 18979</strain>
    </source>
</reference>
<dbReference type="AlphaFoldDB" id="A0A1I0C6X6"/>
<dbReference type="InterPro" id="IPR001387">
    <property type="entry name" value="Cro/C1-type_HTH"/>
</dbReference>
<dbReference type="SUPFAM" id="SSF47413">
    <property type="entry name" value="lambda repressor-like DNA-binding domains"/>
    <property type="match status" value="1"/>
</dbReference>
<name>A0A1I0C6X6_9FIRM</name>
<dbReference type="CDD" id="cd00093">
    <property type="entry name" value="HTH_XRE"/>
    <property type="match status" value="1"/>
</dbReference>
<evidence type="ECO:0000313" key="2">
    <source>
        <dbReference type="EMBL" id="SET15301.1"/>
    </source>
</evidence>
<dbReference type="PROSITE" id="PS50943">
    <property type="entry name" value="HTH_CROC1"/>
    <property type="match status" value="1"/>
</dbReference>
<dbReference type="RefSeq" id="WP_090441699.1">
    <property type="nucleotide sequence ID" value="NZ_FOHU01000005.1"/>
</dbReference>
<dbReference type="STRING" id="426128.SAMN05660297_01513"/>
<dbReference type="GO" id="GO:0003677">
    <property type="term" value="F:DNA binding"/>
    <property type="evidence" value="ECO:0007669"/>
    <property type="project" value="InterPro"/>
</dbReference>
<dbReference type="SMART" id="SM00530">
    <property type="entry name" value="HTH_XRE"/>
    <property type="match status" value="1"/>
</dbReference>
<evidence type="ECO:0000259" key="1">
    <source>
        <dbReference type="PROSITE" id="PS50943"/>
    </source>
</evidence>
<sequence length="92" mass="11063">MNQKTLQHYRRNKDYTQEYMARKLGVSISSYNLYENGGRRIPHEAAMKIIKLLEIQDWQDIFLPHSFTLREFSEGSNSPHCHNERFFLQTEE</sequence>
<organism evidence="2 3">
    <name type="scientific">Natronincola peptidivorans</name>
    <dbReference type="NCBI Taxonomy" id="426128"/>
    <lineage>
        <taxon>Bacteria</taxon>
        <taxon>Bacillati</taxon>
        <taxon>Bacillota</taxon>
        <taxon>Clostridia</taxon>
        <taxon>Peptostreptococcales</taxon>
        <taxon>Natronincolaceae</taxon>
        <taxon>Natronincola</taxon>
    </lineage>
</organism>
<dbReference type="Gene3D" id="1.10.260.40">
    <property type="entry name" value="lambda repressor-like DNA-binding domains"/>
    <property type="match status" value="1"/>
</dbReference>
<accession>A0A1I0C6X6</accession>
<evidence type="ECO:0000313" key="3">
    <source>
        <dbReference type="Proteomes" id="UP000199568"/>
    </source>
</evidence>
<dbReference type="EMBL" id="FOHU01000005">
    <property type="protein sequence ID" value="SET15301.1"/>
    <property type="molecule type" value="Genomic_DNA"/>
</dbReference>
<dbReference type="OrthoDB" id="1757480at2"/>
<dbReference type="InterPro" id="IPR010982">
    <property type="entry name" value="Lambda_DNA-bd_dom_sf"/>
</dbReference>
<feature type="domain" description="HTH cro/C1-type" evidence="1">
    <location>
        <begin position="6"/>
        <end position="61"/>
    </location>
</feature>
<proteinExistence type="predicted"/>